<dbReference type="GO" id="GO:0016567">
    <property type="term" value="P:protein ubiquitination"/>
    <property type="evidence" value="ECO:0007669"/>
    <property type="project" value="InterPro"/>
</dbReference>
<feature type="compositionally biased region" description="Polar residues" evidence="3">
    <location>
        <begin position="835"/>
        <end position="845"/>
    </location>
</feature>
<proteinExistence type="predicted"/>
<comment type="caution">
    <text evidence="4">The sequence shown here is derived from an EMBL/GenBank/DDBJ whole genome shotgun (WGS) entry which is preliminary data.</text>
</comment>
<dbReference type="GO" id="GO:0005634">
    <property type="term" value="C:nucleus"/>
    <property type="evidence" value="ECO:0007669"/>
    <property type="project" value="UniProtKB-SubCell"/>
</dbReference>
<feature type="compositionally biased region" description="Low complexity" evidence="3">
    <location>
        <begin position="855"/>
        <end position="867"/>
    </location>
</feature>
<accession>A0AAD4PNE3</accession>
<feature type="region of interest" description="Disordered" evidence="3">
    <location>
        <begin position="690"/>
        <end position="732"/>
    </location>
</feature>
<dbReference type="PANTHER" id="PTHR13129:SF4">
    <property type="entry name" value="DDB1- AND CUL4-ASSOCIATED FACTOR 1"/>
    <property type="match status" value="1"/>
</dbReference>
<feature type="region of interest" description="Disordered" evidence="3">
    <location>
        <begin position="1"/>
        <end position="63"/>
    </location>
</feature>
<dbReference type="PANTHER" id="PTHR13129">
    <property type="entry name" value="VPRBP PROTEIN-RELATED"/>
    <property type="match status" value="1"/>
</dbReference>
<feature type="region of interest" description="Disordered" evidence="3">
    <location>
        <begin position="110"/>
        <end position="176"/>
    </location>
</feature>
<dbReference type="InterPro" id="IPR033270">
    <property type="entry name" value="VPRBP/DCAF1"/>
</dbReference>
<comment type="subcellular location">
    <subcellularLocation>
        <location evidence="1">Nucleus</location>
    </subcellularLocation>
</comment>
<feature type="compositionally biased region" description="Low complexity" evidence="3">
    <location>
        <begin position="997"/>
        <end position="1011"/>
    </location>
</feature>
<feature type="compositionally biased region" description="Polar residues" evidence="3">
    <location>
        <begin position="53"/>
        <end position="63"/>
    </location>
</feature>
<feature type="compositionally biased region" description="Low complexity" evidence="3">
    <location>
        <begin position="798"/>
        <end position="828"/>
    </location>
</feature>
<evidence type="ECO:0000256" key="1">
    <source>
        <dbReference type="ARBA" id="ARBA00004123"/>
    </source>
</evidence>
<dbReference type="Proteomes" id="UP001200034">
    <property type="component" value="Unassembled WGS sequence"/>
</dbReference>
<feature type="compositionally biased region" description="Low complexity" evidence="3">
    <location>
        <begin position="690"/>
        <end position="725"/>
    </location>
</feature>
<feature type="compositionally biased region" description="Low complexity" evidence="3">
    <location>
        <begin position="746"/>
        <end position="775"/>
    </location>
</feature>
<protein>
    <submittedName>
        <fullName evidence="4">Uncharacterized protein</fullName>
    </submittedName>
</protein>
<keyword evidence="2" id="KW-0539">Nucleus</keyword>
<evidence type="ECO:0000256" key="2">
    <source>
        <dbReference type="ARBA" id="ARBA00023242"/>
    </source>
</evidence>
<evidence type="ECO:0000256" key="3">
    <source>
        <dbReference type="SAM" id="MobiDB-lite"/>
    </source>
</evidence>
<feature type="region of interest" description="Disordered" evidence="3">
    <location>
        <begin position="796"/>
        <end position="886"/>
    </location>
</feature>
<reference evidence="4" key="1">
    <citation type="journal article" date="2021" name="Mol. Ecol. Resour.">
        <title>Phylogenomic analyses of the genus Drosophila reveals genomic signals of climate adaptation.</title>
        <authorList>
            <person name="Li F."/>
            <person name="Rane R.V."/>
            <person name="Luria V."/>
            <person name="Xiong Z."/>
            <person name="Chen J."/>
            <person name="Li Z."/>
            <person name="Catullo R.A."/>
            <person name="Griffin P.C."/>
            <person name="Schiffer M."/>
            <person name="Pearce S."/>
            <person name="Lee S.F."/>
            <person name="McElroy K."/>
            <person name="Stocker A."/>
            <person name="Shirriffs J."/>
            <person name="Cockerell F."/>
            <person name="Coppin C."/>
            <person name="Sgro C.M."/>
            <person name="Karger A."/>
            <person name="Cain J.W."/>
            <person name="Weber J.A."/>
            <person name="Santpere G."/>
            <person name="Kirschner M.W."/>
            <person name="Hoffmann A.A."/>
            <person name="Oakeshott J.G."/>
            <person name="Zhang G."/>
        </authorList>
    </citation>
    <scope>NUCLEOTIDE SEQUENCE</scope>
    <source>
        <strain evidence="4">BGI-SZ-2011g</strain>
    </source>
</reference>
<evidence type="ECO:0000313" key="4">
    <source>
        <dbReference type="EMBL" id="KAH8377402.1"/>
    </source>
</evidence>
<dbReference type="GO" id="GO:0080008">
    <property type="term" value="C:Cul4-RING E3 ubiquitin ligase complex"/>
    <property type="evidence" value="ECO:0007669"/>
    <property type="project" value="TreeGrafter"/>
</dbReference>
<feature type="region of interest" description="Disordered" evidence="3">
    <location>
        <begin position="746"/>
        <end position="779"/>
    </location>
</feature>
<sequence length="1059" mass="111446">MYAAAGGASLASRQARQRQRQQKKNQQLQAKLHPPKAAGVGAGLGAADHGGASTPTRSQSRQFHQLPTNYLRAPQPQGRKLSATYTQSRSLLPIDEAGDTQSVLQLRMHSHTHSHGHAHGHAHMGGHGHSHLHHSHLHGAGSGSSSGPPQTPYQQFASSHGRVSPKLVHRHSGSSAGFHPAAAAAAAAAATAGGQLHKSATATLPLVSQMEPTPPTTPALPSAAVGVKTTATSLETGATPMQPCDAAPALGMAMASTSAAAAAAAAEADLELAGAAAMFVPHHDAIIVTPATPMASPGHVAAIKLRRGEDDDDELHDAAERQPLTATDAYDEDEAMQPPAGPLERKCSVYRMRRSDAFEQGDAGGVTGGLKRQLRELQFQQTQYEPLVSDEPQLLFKGLGNGRKWQLCAYCEEGICVCEHIECAQGRAAWLERGRRCSVQEQQQQQATCHRRWVKRNRIQDASLGGSSDDEDFLGVLRGPSTFANAFLYVGLGTVALGLVIAFVGTGEKGFKTVELRLIGPSLIGNNTLVEPYTRLGLICCILRILFCICPSHCISSSKKTRKKNGNKIDADHTTSLLRNESKRVSIARGPTVQPKYPIAHKRSQSKMLNEGMEALRQIATTSLFMQNEQKTAVNRVVPIINEPESMDHMGSDAPLEMKKLQTALNMCEMSDEEQEIEQQQQLQLAKRTATTTTTAVTSSTTKATSTTPTTAATATKGTTTTLSTVDEKPNSKLVRQRVALQQQRQLQQQQRQQQQQHQQLQEQPEQSQSLSSSSTVKDSLDGIVVVEETSLMDTEIAPPTTISATATATATTSTSTSTAPLPSSCSTGAIPRLKSNTAAFSTPAQRPGISTGATPKTTTTPTTNNTRLTSSQSHPTSYDLPPAQPHTYSAAATVRGPLGMTLTGSSSVYAMPASRLSGLTASPTLSTTTTISLLPLPAPPTSSTAGTAMASIPGQVLEPSGIATTSLSILQPLTAAKAATGMSGMTGMTGMTGASAMQRPATASASSSASIFGMEHKSQPSSASATMGGRGSSLLSPPQPSVSKFEPELVLSPAKLGQ</sequence>
<name>A0AAD4PNE3_9MUSC</name>
<feature type="compositionally biased region" description="Basic residues" evidence="3">
    <location>
        <begin position="110"/>
        <end position="137"/>
    </location>
</feature>
<feature type="compositionally biased region" description="Polar residues" evidence="3">
    <location>
        <begin position="868"/>
        <end position="877"/>
    </location>
</feature>
<feature type="region of interest" description="Disordered" evidence="3">
    <location>
        <begin position="310"/>
        <end position="342"/>
    </location>
</feature>
<keyword evidence="5" id="KW-1185">Reference proteome</keyword>
<feature type="region of interest" description="Disordered" evidence="3">
    <location>
        <begin position="997"/>
        <end position="1059"/>
    </location>
</feature>
<organism evidence="4 5">
    <name type="scientific">Drosophila rubida</name>
    <dbReference type="NCBI Taxonomy" id="30044"/>
    <lineage>
        <taxon>Eukaryota</taxon>
        <taxon>Metazoa</taxon>
        <taxon>Ecdysozoa</taxon>
        <taxon>Arthropoda</taxon>
        <taxon>Hexapoda</taxon>
        <taxon>Insecta</taxon>
        <taxon>Pterygota</taxon>
        <taxon>Neoptera</taxon>
        <taxon>Endopterygota</taxon>
        <taxon>Diptera</taxon>
        <taxon>Brachycera</taxon>
        <taxon>Muscomorpha</taxon>
        <taxon>Ephydroidea</taxon>
        <taxon>Drosophilidae</taxon>
        <taxon>Drosophila</taxon>
    </lineage>
</organism>
<evidence type="ECO:0000313" key="5">
    <source>
        <dbReference type="Proteomes" id="UP001200034"/>
    </source>
</evidence>
<gene>
    <name evidence="4" type="ORF">KR093_005292</name>
</gene>
<dbReference type="AlphaFoldDB" id="A0AAD4PNE3"/>
<dbReference type="EMBL" id="JAJJHW010001127">
    <property type="protein sequence ID" value="KAH8377402.1"/>
    <property type="molecule type" value="Genomic_DNA"/>
</dbReference>